<evidence type="ECO:0000256" key="7">
    <source>
        <dbReference type="SAM" id="Phobius"/>
    </source>
</evidence>
<evidence type="ECO:0000256" key="2">
    <source>
        <dbReference type="ARBA" id="ARBA00022692"/>
    </source>
</evidence>
<reference evidence="8" key="1">
    <citation type="journal article" date="2016" name="Proc. Natl. Acad. Sci. U.S.A.">
        <title>Lipid metabolic changes in an early divergent fungus govern the establishment of a mutualistic symbiosis with endobacteria.</title>
        <authorList>
            <person name="Lastovetsky O.A."/>
            <person name="Gaspar M.L."/>
            <person name="Mondo S.J."/>
            <person name="LaButti K.M."/>
            <person name="Sandor L."/>
            <person name="Grigoriev I.V."/>
            <person name="Henry S.A."/>
            <person name="Pawlowska T.E."/>
        </authorList>
    </citation>
    <scope>NUCLEOTIDE SEQUENCE [LARGE SCALE GENOMIC DNA]</scope>
    <source>
        <strain evidence="8">ATCC 52814</strain>
    </source>
</reference>
<evidence type="ECO:0000256" key="3">
    <source>
        <dbReference type="ARBA" id="ARBA00022989"/>
    </source>
</evidence>
<evidence type="ECO:0000313" key="8">
    <source>
        <dbReference type="EMBL" id="ORE05343.1"/>
    </source>
</evidence>
<dbReference type="Proteomes" id="UP000242414">
    <property type="component" value="Unassembled WGS sequence"/>
</dbReference>
<dbReference type="PANTHER" id="PTHR20855:SF97">
    <property type="entry name" value="ADIPOR-LIKE RECEPTOR IZH3-RELATED"/>
    <property type="match status" value="1"/>
</dbReference>
<feature type="binding site" evidence="5">
    <location>
        <position position="170"/>
    </location>
    <ligand>
        <name>Zn(2+)</name>
        <dbReference type="ChEBI" id="CHEBI:29105"/>
    </ligand>
</feature>
<feature type="transmembrane region" description="Helical" evidence="7">
    <location>
        <begin position="150"/>
        <end position="169"/>
    </location>
</feature>
<feature type="transmembrane region" description="Helical" evidence="7">
    <location>
        <begin position="119"/>
        <end position="138"/>
    </location>
</feature>
<sequence length="354" mass="40675">MGSESVTAISSAIDSGSSNQARSRSHSISTQILSSVNKKIKEIEDADSTRILQYMDDQVHETWDCAKAAMIGAQRLLQFHELPKEWQENEYILSGYRFYQTTNACLKSIFMIHNETINIWSHLLGFIFMSCLCIYGFNSHFSDASFSDRTVLITFCVAALKCLFCSSLYHTFICHSHRQVKLFTATLDYMGIAFLITASVLVSEYYGYYCRPIMRNRYMMFTLAIGSLGMFAPFLKRWDTKEYRPLRIAVFVSMAVSSIIPVLHLIFLNGFKSTLSFFSLASLSVIMYILGVIVYANRFPERMYPGEFDFAGFTSHAIWHIFVCLGIFFHYLATLRFYENRHTYGCGILPGRYH</sequence>
<evidence type="ECO:0000256" key="1">
    <source>
        <dbReference type="ARBA" id="ARBA00004141"/>
    </source>
</evidence>
<dbReference type="EMBL" id="KV921947">
    <property type="protein sequence ID" value="ORE05343.1"/>
    <property type="molecule type" value="Genomic_DNA"/>
</dbReference>
<dbReference type="GO" id="GO:0046872">
    <property type="term" value="F:metal ion binding"/>
    <property type="evidence" value="ECO:0007669"/>
    <property type="project" value="UniProtKB-KW"/>
</dbReference>
<protein>
    <submittedName>
        <fullName evidence="8">HlyIII-domain-containing protein</fullName>
    </submittedName>
</protein>
<feature type="transmembrane region" description="Helical" evidence="7">
    <location>
        <begin position="248"/>
        <end position="268"/>
    </location>
</feature>
<accession>A0A1X0QZY2</accession>
<feature type="transmembrane region" description="Helical" evidence="7">
    <location>
        <begin position="316"/>
        <end position="333"/>
    </location>
</feature>
<feature type="binding site" evidence="5">
    <location>
        <position position="316"/>
    </location>
    <ligand>
        <name>Zn(2+)</name>
        <dbReference type="ChEBI" id="CHEBI:29105"/>
    </ligand>
</feature>
<feature type="transmembrane region" description="Helical" evidence="7">
    <location>
        <begin position="218"/>
        <end position="236"/>
    </location>
</feature>
<organism evidence="8">
    <name type="scientific">Rhizopus microsporus var. microsporus</name>
    <dbReference type="NCBI Taxonomy" id="86635"/>
    <lineage>
        <taxon>Eukaryota</taxon>
        <taxon>Fungi</taxon>
        <taxon>Fungi incertae sedis</taxon>
        <taxon>Mucoromycota</taxon>
        <taxon>Mucoromycotina</taxon>
        <taxon>Mucoromycetes</taxon>
        <taxon>Mucorales</taxon>
        <taxon>Mucorineae</taxon>
        <taxon>Rhizopodaceae</taxon>
        <taxon>Rhizopus</taxon>
    </lineage>
</organism>
<name>A0A1X0QZY2_RHIZD</name>
<comment type="subcellular location">
    <subcellularLocation>
        <location evidence="1">Membrane</location>
        <topology evidence="1">Multi-pass membrane protein</topology>
    </subcellularLocation>
</comment>
<dbReference type="InterPro" id="IPR004254">
    <property type="entry name" value="AdipoR/HlyIII-related"/>
</dbReference>
<evidence type="ECO:0000256" key="4">
    <source>
        <dbReference type="ARBA" id="ARBA00023136"/>
    </source>
</evidence>
<gene>
    <name evidence="8" type="ORF">BCV72DRAFT_306506</name>
</gene>
<feature type="transmembrane region" description="Helical" evidence="7">
    <location>
        <begin position="275"/>
        <end position="296"/>
    </location>
</feature>
<proteinExistence type="predicted"/>
<dbReference type="AlphaFoldDB" id="A0A1X0QZY2"/>
<evidence type="ECO:0000256" key="6">
    <source>
        <dbReference type="SAM" id="MobiDB-lite"/>
    </source>
</evidence>
<dbReference type="GO" id="GO:0006882">
    <property type="term" value="P:intracellular zinc ion homeostasis"/>
    <property type="evidence" value="ECO:0007669"/>
    <property type="project" value="TreeGrafter"/>
</dbReference>
<dbReference type="VEuPathDB" id="FungiDB:BCV72DRAFT_306506"/>
<dbReference type="PANTHER" id="PTHR20855">
    <property type="entry name" value="ADIPOR/PROGESTIN RECEPTOR-RELATED"/>
    <property type="match status" value="1"/>
</dbReference>
<keyword evidence="3 7" id="KW-1133">Transmembrane helix</keyword>
<feature type="binding site" evidence="5">
    <location>
        <position position="320"/>
    </location>
    <ligand>
        <name>Zn(2+)</name>
        <dbReference type="ChEBI" id="CHEBI:29105"/>
    </ligand>
</feature>
<dbReference type="Pfam" id="PF03006">
    <property type="entry name" value="HlyIII"/>
    <property type="match status" value="1"/>
</dbReference>
<feature type="region of interest" description="Disordered" evidence="6">
    <location>
        <begin position="1"/>
        <end position="26"/>
    </location>
</feature>
<keyword evidence="5" id="KW-0479">Metal-binding</keyword>
<keyword evidence="5" id="KW-0862">Zinc</keyword>
<dbReference type="OrthoDB" id="5585746at2759"/>
<keyword evidence="4 7" id="KW-0472">Membrane</keyword>
<keyword evidence="2 7" id="KW-0812">Transmembrane</keyword>
<dbReference type="GO" id="GO:0016020">
    <property type="term" value="C:membrane"/>
    <property type="evidence" value="ECO:0007669"/>
    <property type="project" value="UniProtKB-SubCell"/>
</dbReference>
<feature type="transmembrane region" description="Helical" evidence="7">
    <location>
        <begin position="189"/>
        <end position="206"/>
    </location>
</feature>
<evidence type="ECO:0000256" key="5">
    <source>
        <dbReference type="PIRSR" id="PIRSR604254-1"/>
    </source>
</evidence>
<dbReference type="GO" id="GO:0038023">
    <property type="term" value="F:signaling receptor activity"/>
    <property type="evidence" value="ECO:0007669"/>
    <property type="project" value="TreeGrafter"/>
</dbReference>